<dbReference type="GO" id="GO:0046872">
    <property type="term" value="F:metal ion binding"/>
    <property type="evidence" value="ECO:0007669"/>
    <property type="project" value="UniProtKB-KW"/>
</dbReference>
<evidence type="ECO:0000313" key="8">
    <source>
        <dbReference type="Proteomes" id="UP000275777"/>
    </source>
</evidence>
<accession>A0A3S4HFM1</accession>
<dbReference type="Gene3D" id="1.10.287.990">
    <property type="entry name" value="Fe,Mn superoxide dismutase (SOD) domain"/>
    <property type="match status" value="1"/>
</dbReference>
<dbReference type="PANTHER" id="PTHR42769:SF3">
    <property type="entry name" value="SUPEROXIDE DISMUTASE [FE] 2, CHLOROPLASTIC"/>
    <property type="match status" value="1"/>
</dbReference>
<evidence type="ECO:0000256" key="2">
    <source>
        <dbReference type="ARBA" id="ARBA00012682"/>
    </source>
</evidence>
<dbReference type="PANTHER" id="PTHR42769">
    <property type="entry name" value="SUPEROXIDE DISMUTASE"/>
    <property type="match status" value="1"/>
</dbReference>
<evidence type="ECO:0000256" key="3">
    <source>
        <dbReference type="ARBA" id="ARBA00022723"/>
    </source>
</evidence>
<dbReference type="InterPro" id="IPR001189">
    <property type="entry name" value="Mn/Fe_SOD"/>
</dbReference>
<dbReference type="InterPro" id="IPR036324">
    <property type="entry name" value="Mn/Fe_SOD_N_sf"/>
</dbReference>
<proteinExistence type="inferred from homology"/>
<keyword evidence="3" id="KW-0479">Metal-binding</keyword>
<evidence type="ECO:0000256" key="4">
    <source>
        <dbReference type="ARBA" id="ARBA00023002"/>
    </source>
</evidence>
<comment type="similarity">
    <text evidence="1">Belongs to the iron/manganese superoxide dismutase family.</text>
</comment>
<feature type="region of interest" description="Disordered" evidence="5">
    <location>
        <begin position="1"/>
        <end position="30"/>
    </location>
</feature>
<evidence type="ECO:0000259" key="6">
    <source>
        <dbReference type="Pfam" id="PF00081"/>
    </source>
</evidence>
<dbReference type="GO" id="GO:0004784">
    <property type="term" value="F:superoxide dismutase activity"/>
    <property type="evidence" value="ECO:0007669"/>
    <property type="project" value="UniProtKB-EC"/>
</dbReference>
<evidence type="ECO:0000256" key="1">
    <source>
        <dbReference type="ARBA" id="ARBA00008714"/>
    </source>
</evidence>
<keyword evidence="4 7" id="KW-0560">Oxidoreductase</keyword>
<dbReference type="PRINTS" id="PR01703">
    <property type="entry name" value="MNSODISMTASE"/>
</dbReference>
<feature type="domain" description="Manganese/iron superoxide dismutase N-terminal" evidence="6">
    <location>
        <begin position="58"/>
        <end position="111"/>
    </location>
</feature>
<dbReference type="AlphaFoldDB" id="A0A3S4HFM1"/>
<dbReference type="EMBL" id="LR134182">
    <property type="protein sequence ID" value="VEB40804.1"/>
    <property type="molecule type" value="Genomic_DNA"/>
</dbReference>
<gene>
    <name evidence="7" type="primary">sodA</name>
    <name evidence="7" type="ORF">NCTC9695_01207</name>
</gene>
<feature type="compositionally biased region" description="Basic and acidic residues" evidence="5">
    <location>
        <begin position="15"/>
        <end position="25"/>
    </location>
</feature>
<dbReference type="InterPro" id="IPR019831">
    <property type="entry name" value="Mn/Fe_SOD_N"/>
</dbReference>
<dbReference type="SUPFAM" id="SSF46609">
    <property type="entry name" value="Fe,Mn superoxide dismutase (SOD), N-terminal domain"/>
    <property type="match status" value="1"/>
</dbReference>
<sequence>MRDRPRRAAPLTPLGDRHARPERRTLPPRLPAFRRGSLAALALPGLPGAAHASSAQVLPPLPYADNALEPVISARTIGFHYDKHHKAYLDNLNKLIAGRDYADLPLEDILTRSFGPPAMPPCSTTPPNCGTTLSTGAACGRKAAVSRLKG</sequence>
<name>A0A3S4HFM1_CHRVL</name>
<protein>
    <recommendedName>
        <fullName evidence="2">superoxide dismutase</fullName>
        <ecNumber evidence="2">1.15.1.1</ecNumber>
    </recommendedName>
</protein>
<dbReference type="Pfam" id="PF00081">
    <property type="entry name" value="Sod_Fe_N"/>
    <property type="match status" value="1"/>
</dbReference>
<organism evidence="7 8">
    <name type="scientific">Chromobacterium violaceum</name>
    <dbReference type="NCBI Taxonomy" id="536"/>
    <lineage>
        <taxon>Bacteria</taxon>
        <taxon>Pseudomonadati</taxon>
        <taxon>Pseudomonadota</taxon>
        <taxon>Betaproteobacteria</taxon>
        <taxon>Neisseriales</taxon>
        <taxon>Chromobacteriaceae</taxon>
        <taxon>Chromobacterium</taxon>
    </lineage>
</organism>
<evidence type="ECO:0000256" key="5">
    <source>
        <dbReference type="SAM" id="MobiDB-lite"/>
    </source>
</evidence>
<dbReference type="EC" id="1.15.1.1" evidence="2"/>
<dbReference type="Proteomes" id="UP000275777">
    <property type="component" value="Chromosome"/>
</dbReference>
<reference evidence="7 8" key="1">
    <citation type="submission" date="2018-12" db="EMBL/GenBank/DDBJ databases">
        <authorList>
            <consortium name="Pathogen Informatics"/>
        </authorList>
    </citation>
    <scope>NUCLEOTIDE SEQUENCE [LARGE SCALE GENOMIC DNA]</scope>
    <source>
        <strain evidence="7 8">NCTC9695</strain>
    </source>
</reference>
<evidence type="ECO:0000313" key="7">
    <source>
        <dbReference type="EMBL" id="VEB40804.1"/>
    </source>
</evidence>